<reference evidence="1 2" key="1">
    <citation type="submission" date="2015-08" db="EMBL/GenBank/DDBJ databases">
        <title>Genome of Paenibacillus jilunlii.</title>
        <authorList>
            <person name="Sant'Anna F.H."/>
            <person name="Ambrosini A."/>
            <person name="Souza R."/>
            <person name="Bach E."/>
            <person name="Fernandes G."/>
            <person name="Balsanelli E."/>
            <person name="Baura V.A."/>
            <person name="Pedrosa F.O."/>
            <person name="Souza E.M."/>
            <person name="Passaglia L."/>
        </authorList>
    </citation>
    <scope>NUCLEOTIDE SEQUENCE [LARGE SCALE GENOMIC DNA]</scope>
    <source>
        <strain evidence="1 2">DSM 23019</strain>
    </source>
</reference>
<comment type="caution">
    <text evidence="1">The sequence shown here is derived from an EMBL/GenBank/DDBJ whole genome shotgun (WGS) entry which is preliminary data.</text>
</comment>
<proteinExistence type="predicted"/>
<gene>
    <name evidence="1" type="ORF">AML91_00150</name>
</gene>
<keyword evidence="2" id="KW-1185">Reference proteome</keyword>
<protein>
    <submittedName>
        <fullName evidence="1">Uncharacterized protein</fullName>
    </submittedName>
</protein>
<name>A0ABR5T1M8_9BACL</name>
<feature type="non-terminal residue" evidence="1">
    <location>
        <position position="1"/>
    </location>
</feature>
<accession>A0ABR5T1M8</accession>
<evidence type="ECO:0000313" key="1">
    <source>
        <dbReference type="EMBL" id="KWX81319.1"/>
    </source>
</evidence>
<dbReference type="EMBL" id="LIPY01000034">
    <property type="protein sequence ID" value="KWX81319.1"/>
    <property type="molecule type" value="Genomic_DNA"/>
</dbReference>
<evidence type="ECO:0000313" key="2">
    <source>
        <dbReference type="Proteomes" id="UP000070252"/>
    </source>
</evidence>
<sequence>ATRLTLTSSVSGAGRCVSDTGIGFPSFSEGGQEQPGNFRFTLGAYPLLQNSERPVMVQYFAVGTVRGHGVIGIGHGDYPAMQGNGRPGQAVAISLVGITFVMGTDTAQGRRHFLVMLNLQQNMFSKDGMTFDLVEFLLRKLLVLEGHALPHKDLAAIMQQGRGAQSI</sequence>
<dbReference type="Proteomes" id="UP000070252">
    <property type="component" value="Unassembled WGS sequence"/>
</dbReference>
<organism evidence="1 2">
    <name type="scientific">Paenibacillus jilunlii</name>
    <dbReference type="NCBI Taxonomy" id="682956"/>
    <lineage>
        <taxon>Bacteria</taxon>
        <taxon>Bacillati</taxon>
        <taxon>Bacillota</taxon>
        <taxon>Bacilli</taxon>
        <taxon>Bacillales</taxon>
        <taxon>Paenibacillaceae</taxon>
        <taxon>Paenibacillus</taxon>
    </lineage>
</organism>